<dbReference type="AlphaFoldDB" id="A0A0G1WX63"/>
<keyword evidence="2" id="KW-0472">Membrane</keyword>
<keyword evidence="2" id="KW-1133">Transmembrane helix</keyword>
<keyword evidence="2" id="KW-0812">Transmembrane</keyword>
<dbReference type="STRING" id="1618671.UY67_C0028G0010"/>
<sequence>MSEKQSTALVPLDFSKEAVSKAVLRAAAENPLVTLPTAIGGAGLAASLLLGWPIWLAAPLLVGPALFIINYFGRRDVLAANFLQQLNAATRDQSKRMAGYLQGEFTELKFDRGTKQIEMLQKNLATIKTLLGEKFDKGDMSYESFLGPAEILVAQTLNVLKDAAAQLRANQTYDQTYDRKASKGKSGNGSVDRRRELYEEGTKHFDELIESAESAITGLAELAHDVAKIGSGGDHAEYIKRVKDVASRAGLYVDEKRI</sequence>
<name>A0A0G1WX63_9BACT</name>
<organism evidence="3 4">
    <name type="scientific">Candidatus Kaiserbacteria bacterium GW2011_GWA2_52_12</name>
    <dbReference type="NCBI Taxonomy" id="1618671"/>
    <lineage>
        <taxon>Bacteria</taxon>
        <taxon>Candidatus Kaiseribacteriota</taxon>
    </lineage>
</organism>
<comment type="caution">
    <text evidence="3">The sequence shown here is derived from an EMBL/GenBank/DDBJ whole genome shotgun (WGS) entry which is preliminary data.</text>
</comment>
<accession>A0A0G1WX63</accession>
<reference evidence="3 4" key="1">
    <citation type="journal article" date="2015" name="Nature">
        <title>rRNA introns, odd ribosomes, and small enigmatic genomes across a large radiation of phyla.</title>
        <authorList>
            <person name="Brown C.T."/>
            <person name="Hug L.A."/>
            <person name="Thomas B.C."/>
            <person name="Sharon I."/>
            <person name="Castelle C.J."/>
            <person name="Singh A."/>
            <person name="Wilkins M.J."/>
            <person name="Williams K.H."/>
            <person name="Banfield J.F."/>
        </authorList>
    </citation>
    <scope>NUCLEOTIDE SEQUENCE [LARGE SCALE GENOMIC DNA]</scope>
</reference>
<dbReference type="Proteomes" id="UP000034273">
    <property type="component" value="Unassembled WGS sequence"/>
</dbReference>
<protein>
    <submittedName>
        <fullName evidence="3">Uncharacterized protein</fullName>
    </submittedName>
</protein>
<evidence type="ECO:0000313" key="4">
    <source>
        <dbReference type="Proteomes" id="UP000034273"/>
    </source>
</evidence>
<evidence type="ECO:0000313" key="3">
    <source>
        <dbReference type="EMBL" id="KKW23120.1"/>
    </source>
</evidence>
<proteinExistence type="predicted"/>
<evidence type="ECO:0000256" key="1">
    <source>
        <dbReference type="SAM" id="MobiDB-lite"/>
    </source>
</evidence>
<evidence type="ECO:0000256" key="2">
    <source>
        <dbReference type="SAM" id="Phobius"/>
    </source>
</evidence>
<feature type="region of interest" description="Disordered" evidence="1">
    <location>
        <begin position="175"/>
        <end position="194"/>
    </location>
</feature>
<feature type="transmembrane region" description="Helical" evidence="2">
    <location>
        <begin position="52"/>
        <end position="72"/>
    </location>
</feature>
<gene>
    <name evidence="3" type="ORF">UY67_C0028G0010</name>
</gene>
<dbReference type="EMBL" id="LCQW01000028">
    <property type="protein sequence ID" value="KKW23120.1"/>
    <property type="molecule type" value="Genomic_DNA"/>
</dbReference>